<keyword evidence="6 9" id="KW-0472">Membrane</keyword>
<dbReference type="InterPro" id="IPR024528">
    <property type="entry name" value="ThrE_2"/>
</dbReference>
<dbReference type="EMBL" id="DXCN01000078">
    <property type="protein sequence ID" value="HIY96007.1"/>
    <property type="molecule type" value="Genomic_DNA"/>
</dbReference>
<feature type="transmembrane region" description="Helical" evidence="9">
    <location>
        <begin position="607"/>
        <end position="626"/>
    </location>
</feature>
<feature type="region of interest" description="Disordered" evidence="8">
    <location>
        <begin position="1"/>
        <end position="79"/>
    </location>
</feature>
<gene>
    <name evidence="12" type="ORF">H9821_10225</name>
</gene>
<dbReference type="PANTHER" id="PTHR34390">
    <property type="entry name" value="UPF0442 PROTEIN YJJB-RELATED"/>
    <property type="match status" value="1"/>
</dbReference>
<evidence type="ECO:0000313" key="12">
    <source>
        <dbReference type="EMBL" id="HIY96007.1"/>
    </source>
</evidence>
<dbReference type="GO" id="GO:0005886">
    <property type="term" value="C:plasma membrane"/>
    <property type="evidence" value="ECO:0007669"/>
    <property type="project" value="UniProtKB-SubCell"/>
</dbReference>
<comment type="caution">
    <text evidence="12">The sequence shown here is derived from an EMBL/GenBank/DDBJ whole genome shotgun (WGS) entry which is preliminary data.</text>
</comment>
<protein>
    <submittedName>
        <fullName evidence="12">Threonine/serine exporter family protein</fullName>
    </submittedName>
</protein>
<feature type="transmembrane region" description="Helical" evidence="9">
    <location>
        <begin position="466"/>
        <end position="491"/>
    </location>
</feature>
<dbReference type="GO" id="GO:0015744">
    <property type="term" value="P:succinate transport"/>
    <property type="evidence" value="ECO:0007669"/>
    <property type="project" value="TreeGrafter"/>
</dbReference>
<feature type="domain" description="Threonine/serine exporter-like N-terminal" evidence="10">
    <location>
        <begin position="263"/>
        <end position="327"/>
    </location>
</feature>
<evidence type="ECO:0000256" key="6">
    <source>
        <dbReference type="ARBA" id="ARBA00023136"/>
    </source>
</evidence>
<keyword evidence="5 9" id="KW-1133">Transmembrane helix</keyword>
<evidence type="ECO:0000259" key="11">
    <source>
        <dbReference type="Pfam" id="PF12821"/>
    </source>
</evidence>
<feature type="transmembrane region" description="Helical" evidence="9">
    <location>
        <begin position="415"/>
        <end position="435"/>
    </location>
</feature>
<keyword evidence="4 9" id="KW-0812">Transmembrane</keyword>
<evidence type="ECO:0000256" key="5">
    <source>
        <dbReference type="ARBA" id="ARBA00022989"/>
    </source>
</evidence>
<dbReference type="PANTHER" id="PTHR34390:SF1">
    <property type="entry name" value="SUCCINATE TRANSPORTER SUBUNIT YJJB-RELATED"/>
    <property type="match status" value="1"/>
</dbReference>
<dbReference type="Pfam" id="PF06738">
    <property type="entry name" value="ThrE"/>
    <property type="match status" value="2"/>
</dbReference>
<evidence type="ECO:0000256" key="2">
    <source>
        <dbReference type="ARBA" id="ARBA00022475"/>
    </source>
</evidence>
<evidence type="ECO:0000256" key="9">
    <source>
        <dbReference type="SAM" id="Phobius"/>
    </source>
</evidence>
<evidence type="ECO:0000313" key="13">
    <source>
        <dbReference type="Proteomes" id="UP000824134"/>
    </source>
</evidence>
<dbReference type="Pfam" id="PF12821">
    <property type="entry name" value="ThrE_2"/>
    <property type="match status" value="1"/>
</dbReference>
<evidence type="ECO:0000256" key="8">
    <source>
        <dbReference type="SAM" id="MobiDB-lite"/>
    </source>
</evidence>
<evidence type="ECO:0000256" key="1">
    <source>
        <dbReference type="ARBA" id="ARBA00004651"/>
    </source>
</evidence>
<evidence type="ECO:0000256" key="7">
    <source>
        <dbReference type="ARBA" id="ARBA00034125"/>
    </source>
</evidence>
<feature type="transmembrane region" description="Helical" evidence="9">
    <location>
        <begin position="548"/>
        <end position="570"/>
    </location>
</feature>
<name>A0A9D1ZT59_9MICC</name>
<feature type="transmembrane region" description="Helical" evidence="9">
    <location>
        <begin position="442"/>
        <end position="460"/>
    </location>
</feature>
<feature type="transmembrane region" description="Helical" evidence="9">
    <location>
        <begin position="577"/>
        <end position="595"/>
    </location>
</feature>
<dbReference type="InterPro" id="IPR010619">
    <property type="entry name" value="ThrE-like_N"/>
</dbReference>
<keyword evidence="2" id="KW-1003">Cell membrane</keyword>
<organism evidence="12 13">
    <name type="scientific">Candidatus Rothia avicola</name>
    <dbReference type="NCBI Taxonomy" id="2840478"/>
    <lineage>
        <taxon>Bacteria</taxon>
        <taxon>Bacillati</taxon>
        <taxon>Actinomycetota</taxon>
        <taxon>Actinomycetes</taxon>
        <taxon>Micrococcales</taxon>
        <taxon>Micrococcaceae</taxon>
        <taxon>Rothia</taxon>
    </lineage>
</organism>
<feature type="transmembrane region" description="Helical" evidence="9">
    <location>
        <begin position="633"/>
        <end position="654"/>
    </location>
</feature>
<feature type="region of interest" description="Disordered" evidence="8">
    <location>
        <begin position="104"/>
        <end position="125"/>
    </location>
</feature>
<feature type="domain" description="Threonine/Serine exporter ThrE" evidence="11">
    <location>
        <begin position="559"/>
        <end position="685"/>
    </location>
</feature>
<comment type="subcellular location">
    <subcellularLocation>
        <location evidence="1">Cell membrane</location>
        <topology evidence="1">Multi-pass membrane protein</topology>
    </subcellularLocation>
</comment>
<proteinExistence type="inferred from homology"/>
<reference evidence="12" key="2">
    <citation type="submission" date="2021-04" db="EMBL/GenBank/DDBJ databases">
        <authorList>
            <person name="Gilroy R."/>
        </authorList>
    </citation>
    <scope>NUCLEOTIDE SEQUENCE</scope>
    <source>
        <strain evidence="12">ChiHjej12B11-9195</strain>
    </source>
</reference>
<feature type="transmembrane region" description="Helical" evidence="9">
    <location>
        <begin position="666"/>
        <end position="687"/>
    </location>
</feature>
<evidence type="ECO:0000259" key="10">
    <source>
        <dbReference type="Pfam" id="PF06738"/>
    </source>
</evidence>
<dbReference type="Proteomes" id="UP000824134">
    <property type="component" value="Unassembled WGS sequence"/>
</dbReference>
<feature type="domain" description="Threonine/serine exporter-like N-terminal" evidence="10">
    <location>
        <begin position="340"/>
        <end position="532"/>
    </location>
</feature>
<reference evidence="12" key="1">
    <citation type="journal article" date="2021" name="PeerJ">
        <title>Extensive microbial diversity within the chicken gut microbiome revealed by metagenomics and culture.</title>
        <authorList>
            <person name="Gilroy R."/>
            <person name="Ravi A."/>
            <person name="Getino M."/>
            <person name="Pursley I."/>
            <person name="Horton D.L."/>
            <person name="Alikhan N.F."/>
            <person name="Baker D."/>
            <person name="Gharbi K."/>
            <person name="Hall N."/>
            <person name="Watson M."/>
            <person name="Adriaenssens E.M."/>
            <person name="Foster-Nyarko E."/>
            <person name="Jarju S."/>
            <person name="Secka A."/>
            <person name="Antonio M."/>
            <person name="Oren A."/>
            <person name="Chaudhuri R.R."/>
            <person name="La Ragione R."/>
            <person name="Hildebrand F."/>
            <person name="Pallen M.J."/>
        </authorList>
    </citation>
    <scope>NUCLEOTIDE SEQUENCE</scope>
    <source>
        <strain evidence="12">ChiHjej12B11-9195</strain>
    </source>
</reference>
<accession>A0A9D1ZT59</accession>
<keyword evidence="3" id="KW-0997">Cell inner membrane</keyword>
<comment type="similarity">
    <text evidence="7">Belongs to the ThrE exporter (TC 2.A.79) family.</text>
</comment>
<sequence>MTPSKTPLQQKAYPSASAFDMAPTEEGTGAGAFGQTALLPRAVPGDSPAAGQGSAGQSLPGTDTGGQDVPAPSSVQAWGPLPVVSLNEVRDPQLRNRLAHLGQGEPASAFDTPAEATGPAVSGGADAPASAFDLAAAPTSYKVSSAFGPATDLSLQTAEPDEETSPVTAGTPTVDEATGLQQASYPSAAGPHTVVLPVSPRRPAAKRPSRVRSSLKSFVSTDQSLTKPMRGIARLAQRPFNIAAAHRAEYVREKEAAREVLNFSLRLAETMFHYGADTVDVDSAIVAVCAAYGLDDVEIDITNQSVIINYVSDIDEVDDRTRAINLSEPEDSAPGKERFSHTVMRVVRSWSENYAALDDIYKLINDITAGGLPRHRAERRLHKINTAKKPYSPMVIMLANIVAAFSLVLSLGGSLAAGAVGGIVFLAIHFVNSLISKLKMPGFFNMAAGAGVVTFAAIYISDEASIFSQVGFHVSAPHIVAAGLIMLLPTARLVSTVQDALNGFPLTAAGKFVSTGMSFLGIVVGLASAVAVLSVLGVSELDITETRFVGAGLGVSYTFFMLASLAFAVTTHARWRTLLWILLISTCGFWVYQGYTLMFGAGAGRANTAFAALVIGLMSTFLAYRLHAPASIFYVPALTFLLPGLSVFRGLYLFTVEANSDAGVPGMVAAIAIILSMASGVVLGSYLMQYIIQRYLSPALEGGEQQEKRDR</sequence>
<dbReference type="AlphaFoldDB" id="A0A9D1ZT59"/>
<dbReference type="InterPro" id="IPR050539">
    <property type="entry name" value="ThrE_Dicarb/AminoAcid_Exp"/>
</dbReference>
<dbReference type="GO" id="GO:0022857">
    <property type="term" value="F:transmembrane transporter activity"/>
    <property type="evidence" value="ECO:0007669"/>
    <property type="project" value="InterPro"/>
</dbReference>
<evidence type="ECO:0000256" key="4">
    <source>
        <dbReference type="ARBA" id="ARBA00022692"/>
    </source>
</evidence>
<evidence type="ECO:0000256" key="3">
    <source>
        <dbReference type="ARBA" id="ARBA00022519"/>
    </source>
</evidence>
<feature type="transmembrane region" description="Helical" evidence="9">
    <location>
        <begin position="512"/>
        <end position="536"/>
    </location>
</feature>
<feature type="region of interest" description="Disordered" evidence="8">
    <location>
        <begin position="184"/>
        <end position="213"/>
    </location>
</feature>